<dbReference type="EMBL" id="AP012051">
    <property type="protein sequence ID" value="BAL81511.1"/>
    <property type="molecule type" value="Genomic_DNA"/>
</dbReference>
<dbReference type="Pfam" id="PF03749">
    <property type="entry name" value="SfsA"/>
    <property type="match status" value="1"/>
</dbReference>
<feature type="domain" description="SfsA N-terminal OB" evidence="3">
    <location>
        <begin position="18"/>
        <end position="83"/>
    </location>
</feature>
<gene>
    <name evidence="1 4" type="primary">sfsA</name>
    <name evidence="4" type="ordered locus">CSE_13850</name>
</gene>
<dbReference type="Proteomes" id="UP000004793">
    <property type="component" value="Chromosome"/>
</dbReference>
<comment type="similarity">
    <text evidence="1">Belongs to the SfsA family.</text>
</comment>
<name>A0A7U6GFN0_CALEA</name>
<dbReference type="KEGG" id="cex:CSE_13850"/>
<evidence type="ECO:0000313" key="4">
    <source>
        <dbReference type="EMBL" id="BAL81511.1"/>
    </source>
</evidence>
<dbReference type="PANTHER" id="PTHR30545">
    <property type="entry name" value="SUGAR FERMENTATION STIMULATION PROTEIN A"/>
    <property type="match status" value="1"/>
</dbReference>
<proteinExistence type="inferred from homology"/>
<protein>
    <recommendedName>
        <fullName evidence="1">Sugar fermentation stimulation protein homolog</fullName>
    </recommendedName>
</protein>
<dbReference type="NCBIfam" id="TIGR00230">
    <property type="entry name" value="sfsA"/>
    <property type="match status" value="1"/>
</dbReference>
<dbReference type="Gene3D" id="2.40.50.580">
    <property type="match status" value="1"/>
</dbReference>
<dbReference type="InterPro" id="IPR040452">
    <property type="entry name" value="SfsA_C"/>
</dbReference>
<dbReference type="GO" id="GO:0003677">
    <property type="term" value="F:DNA binding"/>
    <property type="evidence" value="ECO:0007669"/>
    <property type="project" value="InterPro"/>
</dbReference>
<dbReference type="Pfam" id="PF17746">
    <property type="entry name" value="SfsA_N"/>
    <property type="match status" value="1"/>
</dbReference>
<dbReference type="PANTHER" id="PTHR30545:SF2">
    <property type="entry name" value="SUGAR FERMENTATION STIMULATION PROTEIN A"/>
    <property type="match status" value="1"/>
</dbReference>
<evidence type="ECO:0000256" key="1">
    <source>
        <dbReference type="HAMAP-Rule" id="MF_00095"/>
    </source>
</evidence>
<reference evidence="4 5" key="1">
    <citation type="submission" date="2011-01" db="EMBL/GenBank/DDBJ databases">
        <title>Whole genome sequence of Caldisericum exile AZM16c01.</title>
        <authorList>
            <person name="Narita-Yamada S."/>
            <person name="Kawakoshi A."/>
            <person name="Nakamura S."/>
            <person name="Sasagawa M."/>
            <person name="Fukada J."/>
            <person name="Sekine M."/>
            <person name="Kato Y."/>
            <person name="Fukai R."/>
            <person name="Sasaki K."/>
            <person name="Hanamaki A."/>
            <person name="Narita H."/>
            <person name="Konno Y."/>
            <person name="Mori K."/>
            <person name="Yamazaki S."/>
            <person name="Suzuki K."/>
            <person name="Fujita N."/>
        </authorList>
    </citation>
    <scope>NUCLEOTIDE SEQUENCE [LARGE SCALE GENOMIC DNA]</scope>
    <source>
        <strain evidence="5">DSM 21853 / NBRC 104410 / AZM16c01</strain>
    </source>
</reference>
<dbReference type="HAMAP" id="MF_00095">
    <property type="entry name" value="SfsA"/>
    <property type="match status" value="1"/>
</dbReference>
<accession>A0A7U6GFN0</accession>
<dbReference type="Gene3D" id="3.40.1350.60">
    <property type="match status" value="1"/>
</dbReference>
<evidence type="ECO:0000313" key="5">
    <source>
        <dbReference type="Proteomes" id="UP000004793"/>
    </source>
</evidence>
<dbReference type="AlphaFoldDB" id="A0A7U6GFN0"/>
<evidence type="ECO:0000259" key="3">
    <source>
        <dbReference type="Pfam" id="PF17746"/>
    </source>
</evidence>
<dbReference type="InterPro" id="IPR041465">
    <property type="entry name" value="SfsA_N"/>
</dbReference>
<evidence type="ECO:0000259" key="2">
    <source>
        <dbReference type="Pfam" id="PF03749"/>
    </source>
</evidence>
<sequence>MMKVPLFEIAIDLEGIFLERLNKFLGVVEINGVSVLAHIHDPGRLEGLLEKGKKVLLKKVISPKRKTEYEVIAVKINDETILVNSRYHNDIAESLIRNGIVKFGESKDLRIKREFKFQNSRFDFLVEGNSKYLVEVKGCVLVRDGIALFPDAPTKRGARHLLELVESISYGFTPKLFILILRNASAFKPNGEIDKDFENNFYYALMQGVEVKKFLLSYNGRFVYFIKELPSEEN</sequence>
<dbReference type="RefSeq" id="WP_014453906.1">
    <property type="nucleotide sequence ID" value="NC_017096.1"/>
</dbReference>
<feature type="domain" description="Sugar fermentation stimulation protein C-terminal" evidence="2">
    <location>
        <begin position="87"/>
        <end position="215"/>
    </location>
</feature>
<organism evidence="4 5">
    <name type="scientific">Caldisericum exile (strain DSM 21853 / NBRC 104410 / AZM16c01)</name>
    <dbReference type="NCBI Taxonomy" id="511051"/>
    <lineage>
        <taxon>Bacteria</taxon>
        <taxon>Pseudomonadati</taxon>
        <taxon>Caldisericota/Cryosericota group</taxon>
        <taxon>Caldisericota</taxon>
        <taxon>Caldisericia</taxon>
        <taxon>Caldisericales</taxon>
        <taxon>Caldisericaceae</taxon>
        <taxon>Caldisericum</taxon>
    </lineage>
</organism>
<dbReference type="InterPro" id="IPR005224">
    <property type="entry name" value="SfsA"/>
</dbReference>
<keyword evidence="5" id="KW-1185">Reference proteome</keyword>